<evidence type="ECO:0000259" key="6">
    <source>
        <dbReference type="Pfam" id="PF06271"/>
    </source>
</evidence>
<keyword evidence="2 5" id="KW-0812">Transmembrane</keyword>
<sequence>MSLKFCPKCGEKLEENAKFCNSCGADLSSTMKISEITPVQSNNSIKSKAIIKQPSGEAVYANFGPRLGAIIIDGFIIGALGSMLSWIFFPLNFLNLWGGGLWQSIIIDYIIGFLYFWALESYNKGQTVGKMALKLRTVDETTIQVAEPGKNAINSLAKPSGLLILDFLIGIFTNTGDEKKRIRLLQNLSGTVVISEKYT</sequence>
<evidence type="ECO:0000259" key="7">
    <source>
        <dbReference type="Pfam" id="PF13240"/>
    </source>
</evidence>
<dbReference type="AlphaFoldDB" id="A0A0F9RRV8"/>
<feature type="transmembrane region" description="Helical" evidence="5">
    <location>
        <begin position="101"/>
        <end position="119"/>
    </location>
</feature>
<evidence type="ECO:0008006" key="9">
    <source>
        <dbReference type="Google" id="ProtNLM"/>
    </source>
</evidence>
<protein>
    <recommendedName>
        <fullName evidence="9">Zinc-ribbon domain-containing protein</fullName>
    </recommendedName>
</protein>
<feature type="transmembrane region" description="Helical" evidence="5">
    <location>
        <begin position="67"/>
        <end position="89"/>
    </location>
</feature>
<feature type="domain" description="RDD" evidence="6">
    <location>
        <begin position="60"/>
        <end position="142"/>
    </location>
</feature>
<evidence type="ECO:0000256" key="3">
    <source>
        <dbReference type="ARBA" id="ARBA00022989"/>
    </source>
</evidence>
<evidence type="ECO:0000256" key="4">
    <source>
        <dbReference type="ARBA" id="ARBA00023136"/>
    </source>
</evidence>
<dbReference type="Pfam" id="PF13240">
    <property type="entry name" value="Zn_Ribbon_1"/>
    <property type="match status" value="1"/>
</dbReference>
<name>A0A0F9RRV8_9ZZZZ</name>
<feature type="domain" description="Zinc-ribbon" evidence="7">
    <location>
        <begin position="5"/>
        <end position="27"/>
    </location>
</feature>
<organism evidence="8">
    <name type="scientific">marine sediment metagenome</name>
    <dbReference type="NCBI Taxonomy" id="412755"/>
    <lineage>
        <taxon>unclassified sequences</taxon>
        <taxon>metagenomes</taxon>
        <taxon>ecological metagenomes</taxon>
    </lineage>
</organism>
<proteinExistence type="predicted"/>
<dbReference type="InterPro" id="IPR026870">
    <property type="entry name" value="Zinc_ribbon_dom"/>
</dbReference>
<comment type="caution">
    <text evidence="8">The sequence shown here is derived from an EMBL/GenBank/DDBJ whole genome shotgun (WGS) entry which is preliminary data.</text>
</comment>
<comment type="subcellular location">
    <subcellularLocation>
        <location evidence="1">Membrane</location>
        <topology evidence="1">Multi-pass membrane protein</topology>
    </subcellularLocation>
</comment>
<dbReference type="EMBL" id="LAZR01003275">
    <property type="protein sequence ID" value="KKN20063.1"/>
    <property type="molecule type" value="Genomic_DNA"/>
</dbReference>
<evidence type="ECO:0000313" key="8">
    <source>
        <dbReference type="EMBL" id="KKN20063.1"/>
    </source>
</evidence>
<dbReference type="PANTHER" id="PTHR38480">
    <property type="entry name" value="SLR0254 PROTEIN"/>
    <property type="match status" value="1"/>
</dbReference>
<dbReference type="PANTHER" id="PTHR38480:SF1">
    <property type="entry name" value="SLR0254 PROTEIN"/>
    <property type="match status" value="1"/>
</dbReference>
<dbReference type="Pfam" id="PF06271">
    <property type="entry name" value="RDD"/>
    <property type="match status" value="1"/>
</dbReference>
<evidence type="ECO:0000256" key="1">
    <source>
        <dbReference type="ARBA" id="ARBA00004141"/>
    </source>
</evidence>
<evidence type="ECO:0000256" key="2">
    <source>
        <dbReference type="ARBA" id="ARBA00022692"/>
    </source>
</evidence>
<evidence type="ECO:0000256" key="5">
    <source>
        <dbReference type="SAM" id="Phobius"/>
    </source>
</evidence>
<gene>
    <name evidence="8" type="ORF">LCGC14_0939330</name>
</gene>
<keyword evidence="3 5" id="KW-1133">Transmembrane helix</keyword>
<keyword evidence="4 5" id="KW-0472">Membrane</keyword>
<dbReference type="GO" id="GO:0016020">
    <property type="term" value="C:membrane"/>
    <property type="evidence" value="ECO:0007669"/>
    <property type="project" value="UniProtKB-SubCell"/>
</dbReference>
<reference evidence="8" key="1">
    <citation type="journal article" date="2015" name="Nature">
        <title>Complex archaea that bridge the gap between prokaryotes and eukaryotes.</title>
        <authorList>
            <person name="Spang A."/>
            <person name="Saw J.H."/>
            <person name="Jorgensen S.L."/>
            <person name="Zaremba-Niedzwiedzka K."/>
            <person name="Martijn J."/>
            <person name="Lind A.E."/>
            <person name="van Eijk R."/>
            <person name="Schleper C."/>
            <person name="Guy L."/>
            <person name="Ettema T.J."/>
        </authorList>
    </citation>
    <scope>NUCLEOTIDE SEQUENCE</scope>
</reference>
<dbReference type="InterPro" id="IPR010432">
    <property type="entry name" value="RDD"/>
</dbReference>
<accession>A0A0F9RRV8</accession>